<evidence type="ECO:0000256" key="4">
    <source>
        <dbReference type="ARBA" id="ARBA00022679"/>
    </source>
</evidence>
<comment type="caution">
    <text evidence="13">The sequence shown here is derived from an EMBL/GenBank/DDBJ whole genome shotgun (WGS) entry which is preliminary data.</text>
</comment>
<evidence type="ECO:0000256" key="1">
    <source>
        <dbReference type="ARBA" id="ARBA00022475"/>
    </source>
</evidence>
<keyword evidence="4 10" id="KW-0808">Transferase</keyword>
<keyword evidence="5 10" id="KW-0133">Cell shape</keyword>
<dbReference type="CDD" id="cd03785">
    <property type="entry name" value="GT28_MurG"/>
    <property type="match status" value="1"/>
</dbReference>
<evidence type="ECO:0000259" key="12">
    <source>
        <dbReference type="Pfam" id="PF04101"/>
    </source>
</evidence>
<keyword evidence="13" id="KW-0413">Isomerase</keyword>
<evidence type="ECO:0000256" key="6">
    <source>
        <dbReference type="ARBA" id="ARBA00022984"/>
    </source>
</evidence>
<dbReference type="SUPFAM" id="SSF53756">
    <property type="entry name" value="UDP-Glycosyltransferase/glycogen phosphorylase"/>
    <property type="match status" value="1"/>
</dbReference>
<feature type="binding site" evidence="10">
    <location>
        <position position="299"/>
    </location>
    <ligand>
        <name>UDP-N-acetyl-alpha-D-glucosamine</name>
        <dbReference type="ChEBI" id="CHEBI:57705"/>
    </ligand>
</feature>
<comment type="similarity">
    <text evidence="10">Belongs to the glycosyltransferase 28 family. MurG subfamily.</text>
</comment>
<reference evidence="13 14" key="1">
    <citation type="submission" date="2020-01" db="EMBL/GenBank/DDBJ databases">
        <title>Draft genome sequence of Cand. Neptunochlamydia vexilliferae K9.</title>
        <authorList>
            <person name="Schulz F."/>
            <person name="Koestlbacher S."/>
            <person name="Wascher F."/>
            <person name="Pizzetti I."/>
            <person name="Horn M."/>
        </authorList>
    </citation>
    <scope>NUCLEOTIDE SEQUENCE [LARGE SCALE GENOMIC DNA]</scope>
    <source>
        <strain evidence="13 14">K9</strain>
    </source>
</reference>
<evidence type="ECO:0000256" key="8">
    <source>
        <dbReference type="ARBA" id="ARBA00023306"/>
    </source>
</evidence>
<dbReference type="InterPro" id="IPR007235">
    <property type="entry name" value="Glyco_trans_28_C"/>
</dbReference>
<keyword evidence="9 10" id="KW-0961">Cell wall biogenesis/degradation</keyword>
<keyword evidence="3 10" id="KW-0328">Glycosyltransferase</keyword>
<comment type="function">
    <text evidence="10">Cell wall formation. Catalyzes the transfer of a GlcNAc subunit on undecaprenyl-pyrophosphoryl-MurNAc-pentapeptide (lipid intermediate I) to form undecaprenyl-pyrophosphoryl-MurNAc-(pentapeptide)GlcNAc (lipid intermediate II).</text>
</comment>
<feature type="binding site" evidence="10">
    <location>
        <begin position="14"/>
        <end position="16"/>
    </location>
    <ligand>
        <name>UDP-N-acetyl-alpha-D-glucosamine</name>
        <dbReference type="ChEBI" id="CHEBI:57705"/>
    </ligand>
</feature>
<comment type="subcellular location">
    <subcellularLocation>
        <location evidence="10">Cell membrane</location>
        <topology evidence="10">Peripheral membrane protein</topology>
        <orientation evidence="10">Cytoplasmic side</orientation>
    </subcellularLocation>
</comment>
<dbReference type="PANTHER" id="PTHR21015:SF22">
    <property type="entry name" value="GLYCOSYLTRANSFERASE"/>
    <property type="match status" value="1"/>
</dbReference>
<keyword evidence="7 10" id="KW-0472">Membrane</keyword>
<comment type="catalytic activity">
    <reaction evidence="10">
        <text>di-trans,octa-cis-undecaprenyl diphospho-N-acetyl-alpha-D-muramoyl-L-alanyl-D-glutamyl-meso-2,6-diaminopimeloyl-D-alanyl-D-alanine + UDP-N-acetyl-alpha-D-glucosamine = di-trans,octa-cis-undecaprenyl diphospho-[N-acetyl-alpha-D-glucosaminyl-(1-&gt;4)]-N-acetyl-alpha-D-muramoyl-L-alanyl-D-glutamyl-meso-2,6-diaminopimeloyl-D-alanyl-D-alanine + UDP + H(+)</text>
        <dbReference type="Rhea" id="RHEA:31227"/>
        <dbReference type="ChEBI" id="CHEBI:15378"/>
        <dbReference type="ChEBI" id="CHEBI:57705"/>
        <dbReference type="ChEBI" id="CHEBI:58223"/>
        <dbReference type="ChEBI" id="CHEBI:61387"/>
        <dbReference type="ChEBI" id="CHEBI:61388"/>
        <dbReference type="EC" id="2.4.1.227"/>
    </reaction>
</comment>
<accession>A0ABS0AYH3</accession>
<keyword evidence="6 10" id="KW-0573">Peptidoglycan synthesis</keyword>
<dbReference type="GO" id="GO:0016757">
    <property type="term" value="F:glycosyltransferase activity"/>
    <property type="evidence" value="ECO:0007669"/>
    <property type="project" value="UniProtKB-KW"/>
</dbReference>
<comment type="pathway">
    <text evidence="10">Cell wall biogenesis; peptidoglycan biosynthesis.</text>
</comment>
<evidence type="ECO:0000313" key="14">
    <source>
        <dbReference type="Proteomes" id="UP001194714"/>
    </source>
</evidence>
<evidence type="ECO:0000256" key="2">
    <source>
        <dbReference type="ARBA" id="ARBA00022618"/>
    </source>
</evidence>
<evidence type="ECO:0000256" key="7">
    <source>
        <dbReference type="ARBA" id="ARBA00023136"/>
    </source>
</evidence>
<keyword evidence="1 10" id="KW-1003">Cell membrane</keyword>
<dbReference type="Pfam" id="PF03033">
    <property type="entry name" value="Glyco_transf_28"/>
    <property type="match status" value="1"/>
</dbReference>
<dbReference type="GO" id="GO:0016853">
    <property type="term" value="F:isomerase activity"/>
    <property type="evidence" value="ECO:0007669"/>
    <property type="project" value="UniProtKB-KW"/>
</dbReference>
<dbReference type="HAMAP" id="MF_00033">
    <property type="entry name" value="MurG"/>
    <property type="match status" value="1"/>
</dbReference>
<dbReference type="Proteomes" id="UP001194714">
    <property type="component" value="Unassembled WGS sequence"/>
</dbReference>
<dbReference type="InterPro" id="IPR006009">
    <property type="entry name" value="GlcNAc_MurG"/>
</dbReference>
<evidence type="ECO:0000256" key="10">
    <source>
        <dbReference type="HAMAP-Rule" id="MF_00033"/>
    </source>
</evidence>
<organism evidence="13 14">
    <name type="scientific">Candidatus Neptunichlamydia vexilliferae</name>
    <dbReference type="NCBI Taxonomy" id="1651774"/>
    <lineage>
        <taxon>Bacteria</taxon>
        <taxon>Pseudomonadati</taxon>
        <taxon>Chlamydiota</taxon>
        <taxon>Chlamydiia</taxon>
        <taxon>Parachlamydiales</taxon>
        <taxon>Simkaniaceae</taxon>
        <taxon>Candidatus Neptunichlamydia</taxon>
    </lineage>
</organism>
<evidence type="ECO:0000256" key="3">
    <source>
        <dbReference type="ARBA" id="ARBA00022676"/>
    </source>
</evidence>
<evidence type="ECO:0000256" key="9">
    <source>
        <dbReference type="ARBA" id="ARBA00023316"/>
    </source>
</evidence>
<evidence type="ECO:0000259" key="11">
    <source>
        <dbReference type="Pfam" id="PF03033"/>
    </source>
</evidence>
<comment type="caution">
    <text evidence="10">Lacks conserved residue(s) required for the propagation of feature annotation.</text>
</comment>
<dbReference type="InterPro" id="IPR004276">
    <property type="entry name" value="GlycoTrans_28_N"/>
</dbReference>
<dbReference type="Pfam" id="PF04101">
    <property type="entry name" value="Glyco_tran_28_C"/>
    <property type="match status" value="1"/>
</dbReference>
<keyword evidence="14" id="KW-1185">Reference proteome</keyword>
<dbReference type="EMBL" id="JAAEJV010000013">
    <property type="protein sequence ID" value="MBF5059192.1"/>
    <property type="molecule type" value="Genomic_DNA"/>
</dbReference>
<name>A0ABS0AYH3_9BACT</name>
<feature type="binding site" evidence="10">
    <location>
        <position position="198"/>
    </location>
    <ligand>
        <name>UDP-N-acetyl-alpha-D-glucosamine</name>
        <dbReference type="ChEBI" id="CHEBI:57705"/>
    </ligand>
</feature>
<feature type="binding site" evidence="10">
    <location>
        <position position="127"/>
    </location>
    <ligand>
        <name>UDP-N-acetyl-alpha-D-glucosamine</name>
        <dbReference type="ChEBI" id="CHEBI:57705"/>
    </ligand>
</feature>
<sequence>MEKRIHLMIAAGGSGGHLFPAQALALDLLQKNPEMQIAFVGAGLKTNHYFKKDLFPFLEIKSGTPFKKHPWHIFKALFSIGQGAFRCLKVFSKRKPDLIIGFGSYHTFPALFAAKLRKVPIILFESNVLPGKVNRFCSKWSALSAIQFSHAARYLKGSSTCVQMPLLKKKGEGPTKKEARDYFGLDQEKFTFLVFGGSQGAQGINRFFCGAAEHLVKKGIDFQVIHIVGEDKRAEKLRDFYEKVGANAVVKAFEEKMEYGWVAADVSVSRAGAATLAEMIEFGVPSILIPYPHGTENHQMKNALFVSEEIGGAVALEEKGLRGSILAAAICDLLENDKLKGMTQALHTFKEGESKQDLCSLVLGML</sequence>
<feature type="domain" description="Glycosyltransferase family 28 N-terminal" evidence="11">
    <location>
        <begin position="8"/>
        <end position="140"/>
    </location>
</feature>
<protein>
    <recommendedName>
        <fullName evidence="10">UDP-N-acetylglucosamine--N-acetylmuramyl-(pentapeptide) pyrophosphoryl-undecaprenol N-acetylglucosamine transferase</fullName>
        <ecNumber evidence="10">2.4.1.227</ecNumber>
    </recommendedName>
    <alternativeName>
        <fullName evidence="10">Undecaprenyl-PP-MurNAc-pentapeptide-UDPGlcNAc GlcNAc transferase</fullName>
    </alternativeName>
</protein>
<evidence type="ECO:0000313" key="13">
    <source>
        <dbReference type="EMBL" id="MBF5059192.1"/>
    </source>
</evidence>
<evidence type="ECO:0000256" key="5">
    <source>
        <dbReference type="ARBA" id="ARBA00022960"/>
    </source>
</evidence>
<dbReference type="PANTHER" id="PTHR21015">
    <property type="entry name" value="UDP-N-ACETYLGLUCOSAMINE--N-ACETYLMURAMYL-(PENTAPEPTIDE) PYROPHOSPHORYL-UNDECAPRENOL N-ACETYLGLUCOSAMINE TRANSFERASE 1"/>
    <property type="match status" value="1"/>
</dbReference>
<dbReference type="EC" id="2.4.1.227" evidence="10"/>
<keyword evidence="2 10" id="KW-0132">Cell division</keyword>
<feature type="domain" description="Glycosyl transferase family 28 C-terminal" evidence="12">
    <location>
        <begin position="192"/>
        <end position="351"/>
    </location>
</feature>
<dbReference type="RefSeq" id="WP_194847493.1">
    <property type="nucleotide sequence ID" value="NZ_JAAEJV010000013.1"/>
</dbReference>
<gene>
    <name evidence="10" type="primary">murG</name>
    <name evidence="13" type="ORF">NEPTK9_000700</name>
</gene>
<keyword evidence="8 10" id="KW-0131">Cell cycle</keyword>
<dbReference type="Gene3D" id="3.40.50.2000">
    <property type="entry name" value="Glycogen Phosphorylase B"/>
    <property type="match status" value="2"/>
</dbReference>
<proteinExistence type="inferred from homology"/>